<reference evidence="3" key="1">
    <citation type="submission" date="2022-06" db="EMBL/GenBank/DDBJ databases">
        <title>Aquibacillus sp. a new bacterium isolated from soil saline samples.</title>
        <authorList>
            <person name="Galisteo C."/>
            <person name="De La Haba R."/>
            <person name="Sanchez-Porro C."/>
            <person name="Ventosa A."/>
        </authorList>
    </citation>
    <scope>NUCLEOTIDE SEQUENCE</scope>
    <source>
        <strain evidence="3">3ASR75-11</strain>
    </source>
</reference>
<evidence type="ECO:0000256" key="1">
    <source>
        <dbReference type="SAM" id="MobiDB-lite"/>
    </source>
</evidence>
<feature type="region of interest" description="Disordered" evidence="1">
    <location>
        <begin position="28"/>
        <end position="47"/>
    </location>
</feature>
<name>A0A9X4ANE2_9BACI</name>
<dbReference type="Proteomes" id="UP001145050">
    <property type="component" value="Unassembled WGS sequence"/>
</dbReference>
<dbReference type="PROSITE" id="PS51257">
    <property type="entry name" value="PROKAR_LIPOPROTEIN"/>
    <property type="match status" value="1"/>
</dbReference>
<feature type="compositionally biased region" description="Basic and acidic residues" evidence="1">
    <location>
        <begin position="32"/>
        <end position="42"/>
    </location>
</feature>
<evidence type="ECO:0000313" key="4">
    <source>
        <dbReference type="Proteomes" id="UP001145050"/>
    </source>
</evidence>
<evidence type="ECO:0000313" key="3">
    <source>
        <dbReference type="EMBL" id="MDC3424450.1"/>
    </source>
</evidence>
<gene>
    <name evidence="3" type="ORF">NC797_08000</name>
</gene>
<dbReference type="RefSeq" id="WP_272436256.1">
    <property type="nucleotide sequence ID" value="NZ_JAMQKB010000006.1"/>
</dbReference>
<comment type="caution">
    <text evidence="3">The sequence shown here is derived from an EMBL/GenBank/DDBJ whole genome shotgun (WGS) entry which is preliminary data.</text>
</comment>
<keyword evidence="4" id="KW-1185">Reference proteome</keyword>
<keyword evidence="2" id="KW-0732">Signal</keyword>
<protein>
    <recommendedName>
        <fullName evidence="5">Lipoprotein</fullName>
    </recommendedName>
</protein>
<feature type="chain" id="PRO_5040821507" description="Lipoprotein" evidence="2">
    <location>
        <begin position="22"/>
        <end position="382"/>
    </location>
</feature>
<dbReference type="EMBL" id="JAMQKB010000006">
    <property type="protein sequence ID" value="MDC3424450.1"/>
    <property type="molecule type" value="Genomic_DNA"/>
</dbReference>
<accession>A0A9X4ANE2</accession>
<organism evidence="3 4">
    <name type="scientific">Terrihalobacillus insolitus</name>
    <dbReference type="NCBI Taxonomy" id="2950438"/>
    <lineage>
        <taxon>Bacteria</taxon>
        <taxon>Bacillati</taxon>
        <taxon>Bacillota</taxon>
        <taxon>Bacilli</taxon>
        <taxon>Bacillales</taxon>
        <taxon>Bacillaceae</taxon>
        <taxon>Terrihalobacillus</taxon>
    </lineage>
</organism>
<evidence type="ECO:0000256" key="2">
    <source>
        <dbReference type="SAM" id="SignalP"/>
    </source>
</evidence>
<feature type="signal peptide" evidence="2">
    <location>
        <begin position="1"/>
        <end position="21"/>
    </location>
</feature>
<sequence length="382" mass="43119">MRKILALLLGVYFLFVLSACSFPNGGEQIDSSSEKVNKDKSDVSTPDSINQELDENLTIKADITAVDTNNLKTNSISLKKFNEDKIINTFLKDRTIVRKDEIKNVLFPEYKDKYLEFSDGSYLTIQLGSLRFRTPYFKDREYDNVISGSTYFIRPDLKDVFTETNLGTIDKNFAVDQVKAVLNEIKIQQLGTPEVIALDYKTLESQWEDYETKDGSQPLKFEKEDEAYVVIFPVVLDKTNITNKGYYNAGNQMNAVGSRIMGVVNKDGLISLTVQGIYEIEGTLKENITPIPLETALEKVKNKYKNTLITDPIVINKIALEYVPTVSNDQSIEFKLIPAWVFSAKQDITVNDKKGGTFQSSQNFTILINALTGNELRNGGER</sequence>
<proteinExistence type="predicted"/>
<dbReference type="AlphaFoldDB" id="A0A9X4ANE2"/>
<evidence type="ECO:0008006" key="5">
    <source>
        <dbReference type="Google" id="ProtNLM"/>
    </source>
</evidence>